<feature type="signal peptide" evidence="1">
    <location>
        <begin position="1"/>
        <end position="24"/>
    </location>
</feature>
<reference evidence="2" key="2">
    <citation type="submission" date="2021-04" db="EMBL/GenBank/DDBJ databases">
        <authorList>
            <person name="Gilroy R."/>
        </authorList>
    </citation>
    <scope>NUCLEOTIDE SEQUENCE</scope>
    <source>
        <strain evidence="2">CHK160-9182</strain>
    </source>
</reference>
<dbReference type="PANTHER" id="PTHR11102">
    <property type="entry name" value="SEL-1-LIKE PROTEIN"/>
    <property type="match status" value="1"/>
</dbReference>
<dbReference type="Pfam" id="PF08238">
    <property type="entry name" value="Sel1"/>
    <property type="match status" value="12"/>
</dbReference>
<dbReference type="EMBL" id="DXHP01000136">
    <property type="protein sequence ID" value="HIW06902.1"/>
    <property type="molecule type" value="Genomic_DNA"/>
</dbReference>
<reference evidence="2" key="1">
    <citation type="journal article" date="2021" name="PeerJ">
        <title>Extensive microbial diversity within the chicken gut microbiome revealed by metagenomics and culture.</title>
        <authorList>
            <person name="Gilroy R."/>
            <person name="Ravi A."/>
            <person name="Getino M."/>
            <person name="Pursley I."/>
            <person name="Horton D.L."/>
            <person name="Alikhan N.F."/>
            <person name="Baker D."/>
            <person name="Gharbi K."/>
            <person name="Hall N."/>
            <person name="Watson M."/>
            <person name="Adriaenssens E.M."/>
            <person name="Foster-Nyarko E."/>
            <person name="Jarju S."/>
            <person name="Secka A."/>
            <person name="Antonio M."/>
            <person name="Oren A."/>
            <person name="Chaudhuri R.R."/>
            <person name="La Ragione R."/>
            <person name="Hildebrand F."/>
            <person name="Pallen M.J."/>
        </authorList>
    </citation>
    <scope>NUCLEOTIDE SEQUENCE</scope>
    <source>
        <strain evidence="2">CHK160-9182</strain>
    </source>
</reference>
<accession>A0A9D1TUK2</accession>
<dbReference type="InterPro" id="IPR011990">
    <property type="entry name" value="TPR-like_helical_dom_sf"/>
</dbReference>
<evidence type="ECO:0000313" key="3">
    <source>
        <dbReference type="Proteomes" id="UP000823934"/>
    </source>
</evidence>
<dbReference type="Proteomes" id="UP000823934">
    <property type="component" value="Unassembled WGS sequence"/>
</dbReference>
<dbReference type="SUPFAM" id="SSF81901">
    <property type="entry name" value="HCP-like"/>
    <property type="match status" value="3"/>
</dbReference>
<dbReference type="SMART" id="SM00671">
    <property type="entry name" value="SEL1"/>
    <property type="match status" value="12"/>
</dbReference>
<gene>
    <name evidence="2" type="ORF">H9889_06205</name>
</gene>
<name>A0A9D1TUK2_9GAMM</name>
<proteinExistence type="predicted"/>
<dbReference type="InterPro" id="IPR050767">
    <property type="entry name" value="Sel1_AlgK"/>
</dbReference>
<evidence type="ECO:0000313" key="2">
    <source>
        <dbReference type="EMBL" id="HIW06902.1"/>
    </source>
</evidence>
<comment type="caution">
    <text evidence="2">The sequence shown here is derived from an EMBL/GenBank/DDBJ whole genome shotgun (WGS) entry which is preliminary data.</text>
</comment>
<dbReference type="Gene3D" id="1.25.40.10">
    <property type="entry name" value="Tetratricopeptide repeat domain"/>
    <property type="match status" value="4"/>
</dbReference>
<sequence length="736" mass="83267">MFKTSSKKVLLSLLISSFLMPAFATSPLESYIDQTINRQNNNADSPSVKTTTTAEQLLAMDHYDRHAALTNMLETVEAGAAKNNPQDLFLLGYYYYSEAEDNSKEEDFHKAKEYFLQAEKLGSKDAIYLLGELYYYGEGVEQNYLTAAKYYEKAAALQQKNAVFSLGSLYLSGFGFDEDPAKAVEYYQKAAALQDITSINSLGYFYESGDNAAIEVDLTESAKWYQQSCDLGDSHGCDSVSRLKIHTLNFDSVLAEIVQKHAALKATRKLPLVSAFTTLDDYDRDIMLNDYLPEIIAASQKNNHEAIYLLGLYHQGQGDDSYDEYAYGQARILYEKAIDLGSTDAIYELAELYYYGNGVERDYEKSLTLYNDPKLDNHPEAVFSRAVQYDTGEGVEQNYETSFALFNKAAELGHTPSIFNIGYMYEYGEFVDKDLDEAKKWYQKACDNDYSDGCYAVNIIGNKASDNYSESNPELESLFNEIMGNELPPEELELTRDSILNADPSDARKYLTSQTDLLLEKVKNEQDVESLFLTGYLFYLEGLENSNDHTFAQSYALLEKAAEQGSEDALFYLGVMNFHGNSVETNYQQALEFFEKIDQEHPEALFYLATIYDEGLGSIAKDQEKSFALYNQAAALGHPDSTYNVGFMYHHGEFVTRDEVEAEKWYQKACELGDLDGCDQSARLRRYYQPEELAAESLDDTDFFEEENTEPQKERNPIEGGMGNLFEGILEVFGPK</sequence>
<keyword evidence="1" id="KW-0732">Signal</keyword>
<dbReference type="AlphaFoldDB" id="A0A9D1TUK2"/>
<protein>
    <submittedName>
        <fullName evidence="2">SEL1-like repeat protein</fullName>
    </submittedName>
</protein>
<evidence type="ECO:0000256" key="1">
    <source>
        <dbReference type="SAM" id="SignalP"/>
    </source>
</evidence>
<dbReference type="PANTHER" id="PTHR11102:SF160">
    <property type="entry name" value="ERAD-ASSOCIATED E3 UBIQUITIN-PROTEIN LIGASE COMPONENT HRD3"/>
    <property type="match status" value="1"/>
</dbReference>
<feature type="chain" id="PRO_5039109470" evidence="1">
    <location>
        <begin position="25"/>
        <end position="736"/>
    </location>
</feature>
<dbReference type="InterPro" id="IPR006597">
    <property type="entry name" value="Sel1-like"/>
</dbReference>
<organism evidence="2 3">
    <name type="scientific">Candidatus Ignatzschineria merdigallinarum</name>
    <dbReference type="NCBI Taxonomy" id="2838621"/>
    <lineage>
        <taxon>Bacteria</taxon>
        <taxon>Pseudomonadati</taxon>
        <taxon>Pseudomonadota</taxon>
        <taxon>Gammaproteobacteria</taxon>
        <taxon>Cardiobacteriales</taxon>
        <taxon>Ignatzschineriaceae</taxon>
        <taxon>Ignatzschineria</taxon>
    </lineage>
</organism>